<organism evidence="1 2">
    <name type="scientific">Hymenobacter frigidus</name>
    <dbReference type="NCBI Taxonomy" id="1524095"/>
    <lineage>
        <taxon>Bacteria</taxon>
        <taxon>Pseudomonadati</taxon>
        <taxon>Bacteroidota</taxon>
        <taxon>Cytophagia</taxon>
        <taxon>Cytophagales</taxon>
        <taxon>Hymenobacteraceae</taxon>
        <taxon>Hymenobacter</taxon>
    </lineage>
</organism>
<evidence type="ECO:0000313" key="1">
    <source>
        <dbReference type="EMBL" id="GGH87745.1"/>
    </source>
</evidence>
<name>A0ABQ2AA88_9BACT</name>
<protein>
    <submittedName>
        <fullName evidence="1">Uncharacterized protein</fullName>
    </submittedName>
</protein>
<dbReference type="EMBL" id="BMGY01000027">
    <property type="protein sequence ID" value="GGH87745.1"/>
    <property type="molecule type" value="Genomic_DNA"/>
</dbReference>
<comment type="caution">
    <text evidence="1">The sequence shown here is derived from an EMBL/GenBank/DDBJ whole genome shotgun (WGS) entry which is preliminary data.</text>
</comment>
<keyword evidence="2" id="KW-1185">Reference proteome</keyword>
<accession>A0ABQ2AA88</accession>
<proteinExistence type="predicted"/>
<reference evidence="2" key="1">
    <citation type="journal article" date="2019" name="Int. J. Syst. Evol. Microbiol.">
        <title>The Global Catalogue of Microorganisms (GCM) 10K type strain sequencing project: providing services to taxonomists for standard genome sequencing and annotation.</title>
        <authorList>
            <consortium name="The Broad Institute Genomics Platform"/>
            <consortium name="The Broad Institute Genome Sequencing Center for Infectious Disease"/>
            <person name="Wu L."/>
            <person name="Ma J."/>
        </authorList>
    </citation>
    <scope>NUCLEOTIDE SEQUENCE [LARGE SCALE GENOMIC DNA]</scope>
    <source>
        <strain evidence="2">CGMCC 1.14966</strain>
    </source>
</reference>
<evidence type="ECO:0000313" key="2">
    <source>
        <dbReference type="Proteomes" id="UP000637774"/>
    </source>
</evidence>
<dbReference type="Proteomes" id="UP000637774">
    <property type="component" value="Unassembled WGS sequence"/>
</dbReference>
<sequence>MSNPQAALPVMTTKPFIPLPMTPFPRFAAWLLSGLGALATVSCTSEKKNPGPGLVGVQYAQTQCADRWGQASGPQQLAAAAQAYLAQQNLTLYQPQASVKNSGVVCAACTCPTGLVLEGAVQPADLQAVLALGFTKK</sequence>
<gene>
    <name evidence="1" type="ORF">GCM10011495_27370</name>
</gene>